<dbReference type="Proteomes" id="UP001198602">
    <property type="component" value="Unassembled WGS sequence"/>
</dbReference>
<evidence type="ECO:0000313" key="2">
    <source>
        <dbReference type="EMBL" id="MCA1857309.1"/>
    </source>
</evidence>
<accession>A0ABS7YC80</accession>
<evidence type="ECO:0000256" key="1">
    <source>
        <dbReference type="SAM" id="Phobius"/>
    </source>
</evidence>
<dbReference type="EMBL" id="JAHYBX010000006">
    <property type="protein sequence ID" value="MCA1857309.1"/>
    <property type="molecule type" value="Genomic_DNA"/>
</dbReference>
<feature type="transmembrane region" description="Helical" evidence="1">
    <location>
        <begin position="75"/>
        <end position="102"/>
    </location>
</feature>
<sequence>MSTYQGFASMPTPLLWIMAALFTLPGLYDVLLPGADQPPEDLMLGAAQLLAGGFLLYCAVQAWRQRRADLGSSRTTLVGYACFGLFCLCFMVKVGAIALRIAA</sequence>
<gene>
    <name evidence="2" type="ORF">LE190_15455</name>
</gene>
<name>A0ABS7YC80_9BURK</name>
<dbReference type="RefSeq" id="WP_225239529.1">
    <property type="nucleotide sequence ID" value="NZ_JAHYBX010000006.1"/>
</dbReference>
<evidence type="ECO:0000313" key="3">
    <source>
        <dbReference type="Proteomes" id="UP001198602"/>
    </source>
</evidence>
<keyword evidence="1" id="KW-0812">Transmembrane</keyword>
<feature type="transmembrane region" description="Helical" evidence="1">
    <location>
        <begin position="12"/>
        <end position="31"/>
    </location>
</feature>
<feature type="transmembrane region" description="Helical" evidence="1">
    <location>
        <begin position="43"/>
        <end position="63"/>
    </location>
</feature>
<organism evidence="2 3">
    <name type="scientific">Massilia hydrophila</name>
    <dbReference type="NCBI Taxonomy" id="3044279"/>
    <lineage>
        <taxon>Bacteria</taxon>
        <taxon>Pseudomonadati</taxon>
        <taxon>Pseudomonadota</taxon>
        <taxon>Betaproteobacteria</taxon>
        <taxon>Burkholderiales</taxon>
        <taxon>Oxalobacteraceae</taxon>
        <taxon>Telluria group</taxon>
        <taxon>Massilia</taxon>
    </lineage>
</organism>
<keyword evidence="1" id="KW-0472">Membrane</keyword>
<proteinExistence type="predicted"/>
<keyword evidence="3" id="KW-1185">Reference proteome</keyword>
<protein>
    <submittedName>
        <fullName evidence="2">Uncharacterized protein</fullName>
    </submittedName>
</protein>
<keyword evidence="1" id="KW-1133">Transmembrane helix</keyword>
<reference evidence="2 3" key="1">
    <citation type="submission" date="2021-07" db="EMBL/GenBank/DDBJ databases">
        <title>Characterization of Violacein-producing bacteria and related species.</title>
        <authorList>
            <person name="Wilson H.S."/>
            <person name="De Leon M.E."/>
        </authorList>
    </citation>
    <scope>NUCLEOTIDE SEQUENCE [LARGE SCALE GENOMIC DNA]</scope>
    <source>
        <strain evidence="2 3">HSC-2F05</strain>
    </source>
</reference>
<comment type="caution">
    <text evidence="2">The sequence shown here is derived from an EMBL/GenBank/DDBJ whole genome shotgun (WGS) entry which is preliminary data.</text>
</comment>